<comment type="caution">
    <text evidence="11">The sequence shown here is derived from an EMBL/GenBank/DDBJ whole genome shotgun (WGS) entry which is preliminary data.</text>
</comment>
<dbReference type="PANTHER" id="PTHR30313:SF2">
    <property type="entry name" value="DNA PRIMASE"/>
    <property type="match status" value="1"/>
</dbReference>
<evidence type="ECO:0000259" key="10">
    <source>
        <dbReference type="PROSITE" id="PS50880"/>
    </source>
</evidence>
<keyword evidence="9" id="KW-0804">Transcription</keyword>
<dbReference type="Gene3D" id="3.90.580.10">
    <property type="entry name" value="Zinc finger, CHC2-type domain"/>
    <property type="match status" value="1"/>
</dbReference>
<dbReference type="GO" id="GO:0008270">
    <property type="term" value="F:zinc ion binding"/>
    <property type="evidence" value="ECO:0007669"/>
    <property type="project" value="UniProtKB-KW"/>
</dbReference>
<dbReference type="Pfam" id="PF13155">
    <property type="entry name" value="Toprim_2"/>
    <property type="match status" value="1"/>
</dbReference>
<dbReference type="CDD" id="cd01029">
    <property type="entry name" value="TOPRIM_primases"/>
    <property type="match status" value="1"/>
</dbReference>
<name>A0A0M1VVH8_FUSVC</name>
<evidence type="ECO:0000256" key="5">
    <source>
        <dbReference type="ARBA" id="ARBA00022705"/>
    </source>
</evidence>
<proteinExistence type="predicted"/>
<dbReference type="Gene3D" id="3.40.1360.10">
    <property type="match status" value="1"/>
</dbReference>
<dbReference type="SUPFAM" id="SSF56731">
    <property type="entry name" value="DNA primase core"/>
    <property type="match status" value="1"/>
</dbReference>
<evidence type="ECO:0000256" key="3">
    <source>
        <dbReference type="ARBA" id="ARBA00022679"/>
    </source>
</evidence>
<dbReference type="GO" id="GO:1990077">
    <property type="term" value="C:primosome complex"/>
    <property type="evidence" value="ECO:0007669"/>
    <property type="project" value="UniProtKB-KW"/>
</dbReference>
<evidence type="ECO:0000256" key="4">
    <source>
        <dbReference type="ARBA" id="ARBA00022695"/>
    </source>
</evidence>
<protein>
    <recommendedName>
        <fullName evidence="10">Toprim domain-containing protein</fullName>
    </recommendedName>
</protein>
<evidence type="ECO:0000256" key="7">
    <source>
        <dbReference type="ARBA" id="ARBA00022771"/>
    </source>
</evidence>
<dbReference type="EMBL" id="ACDE02000019">
    <property type="protein sequence ID" value="EEO40601.1"/>
    <property type="molecule type" value="Genomic_DNA"/>
</dbReference>
<evidence type="ECO:0000256" key="9">
    <source>
        <dbReference type="ARBA" id="ARBA00023163"/>
    </source>
</evidence>
<dbReference type="InterPro" id="IPR034154">
    <property type="entry name" value="TOPRIM_DnaG/twinkle"/>
</dbReference>
<dbReference type="eggNOG" id="COG0358">
    <property type="taxonomic scope" value="Bacteria"/>
</dbReference>
<dbReference type="Pfam" id="PF01807">
    <property type="entry name" value="Zn_ribbon_DnaG"/>
    <property type="match status" value="1"/>
</dbReference>
<feature type="domain" description="Toprim" evidence="10">
    <location>
        <begin position="223"/>
        <end position="305"/>
    </location>
</feature>
<gene>
    <name evidence="11" type="ORF">FSCG_01314</name>
</gene>
<dbReference type="SMART" id="SM00493">
    <property type="entry name" value="TOPRIM"/>
    <property type="match status" value="1"/>
</dbReference>
<dbReference type="PROSITE" id="PS50880">
    <property type="entry name" value="TOPRIM"/>
    <property type="match status" value="1"/>
</dbReference>
<dbReference type="GO" id="GO:0003677">
    <property type="term" value="F:DNA binding"/>
    <property type="evidence" value="ECO:0007669"/>
    <property type="project" value="InterPro"/>
</dbReference>
<accession>A0A0M1VVH8</accession>
<dbReference type="GO" id="GO:0000428">
    <property type="term" value="C:DNA-directed RNA polymerase complex"/>
    <property type="evidence" value="ECO:0007669"/>
    <property type="project" value="UniProtKB-KW"/>
</dbReference>
<reference evidence="11 12" key="1">
    <citation type="submission" date="2011-10" db="EMBL/GenBank/DDBJ databases">
        <title>The Genome Sequence of Fusobacterium sp. 4_1_13.</title>
        <authorList>
            <consortium name="The Broad Institute Genome Sequencing Platform"/>
            <person name="Earl A."/>
            <person name="Ward D."/>
            <person name="Feldgarden M."/>
            <person name="Gevers D."/>
            <person name="Strauss J."/>
            <person name="Ambrose C."/>
            <person name="Allen-Vercoe E."/>
            <person name="Young S.K."/>
            <person name="Zeng Q."/>
            <person name="Gargeya S."/>
            <person name="Fitzgerald M."/>
            <person name="Haas B."/>
            <person name="Abouelleil A."/>
            <person name="Alvarado L."/>
            <person name="Arachchi H.M."/>
            <person name="Berlin A."/>
            <person name="Brown A."/>
            <person name="Chapman S.B."/>
            <person name="Chen Z."/>
            <person name="Dunbar C."/>
            <person name="Freedman E."/>
            <person name="Gearin G."/>
            <person name="Goldberg J."/>
            <person name="Griggs A."/>
            <person name="Gujja S."/>
            <person name="Heiman D."/>
            <person name="Howarth C."/>
            <person name="Larson L."/>
            <person name="Lui A."/>
            <person name="MacDonald P.J."/>
            <person name="Montmayeur A."/>
            <person name="Murphy C."/>
            <person name="Neiman D."/>
            <person name="Pearson M."/>
            <person name="Priest M."/>
            <person name="Roberts A."/>
            <person name="Saif S."/>
            <person name="Shea T."/>
            <person name="Shenoy N."/>
            <person name="Sisk P."/>
            <person name="Stolte C."/>
            <person name="Sykes S."/>
            <person name="Wortman J."/>
            <person name="Nusbaum C."/>
            <person name="Birren B."/>
        </authorList>
    </citation>
    <scope>NUCLEOTIDE SEQUENCE [LARGE SCALE GENOMIC DNA]</scope>
    <source>
        <strain evidence="11 12">4_1_13</strain>
    </source>
</reference>
<keyword evidence="5" id="KW-0235">DNA replication</keyword>
<keyword evidence="1" id="KW-0240">DNA-directed RNA polymerase</keyword>
<keyword evidence="3" id="KW-0808">Transferase</keyword>
<evidence type="ECO:0000256" key="2">
    <source>
        <dbReference type="ARBA" id="ARBA00022515"/>
    </source>
</evidence>
<dbReference type="Proteomes" id="UP000004925">
    <property type="component" value="Unassembled WGS sequence"/>
</dbReference>
<keyword evidence="6" id="KW-0479">Metal-binding</keyword>
<keyword evidence="2" id="KW-0639">Primosome</keyword>
<dbReference type="InterPro" id="IPR006171">
    <property type="entry name" value="TOPRIM_dom"/>
</dbReference>
<sequence>MPKRNLMELKNFLEEYLELKGINTKKFMRCFSLEHEDKNPSMNYFAPGKICKCFACGEKYDIFKLVGQEYNLTNFHDQIEKVYELYTNKELIKNANETIYSKKGTNIDLETSNRTLKENTTNSLENMSVEFLKKYRLYIEKCQNNLSQTDYLTNRGISKELQKKRGIGYDPEFKNGEWKALIIPTWYGSFTARNTDKNSNDRLRKVGKMEIYNYWQLQENPKKNFYIVEGEIDALSLEEVGKNAIALGSIASINLLIKRFQNDKPTNTFYLMLDNDKQGIKAQEELYNKMKGLGLKVEKTNLLGKYKDPNDYLVEDRNSFTKTLNHFEAIKNFSNENNEKNKRVIPKKTIIKDISYER</sequence>
<keyword evidence="8" id="KW-0862">Zinc</keyword>
<evidence type="ECO:0000256" key="1">
    <source>
        <dbReference type="ARBA" id="ARBA00022478"/>
    </source>
</evidence>
<keyword evidence="7" id="KW-0863">Zinc-finger</keyword>
<dbReference type="InterPro" id="IPR002694">
    <property type="entry name" value="Znf_CHC2"/>
</dbReference>
<dbReference type="PANTHER" id="PTHR30313">
    <property type="entry name" value="DNA PRIMASE"/>
    <property type="match status" value="1"/>
</dbReference>
<dbReference type="SUPFAM" id="SSF57783">
    <property type="entry name" value="Zinc beta-ribbon"/>
    <property type="match status" value="1"/>
</dbReference>
<dbReference type="InterPro" id="IPR036977">
    <property type="entry name" value="DNA_primase_Znf_CHC2"/>
</dbReference>
<dbReference type="HOGENOM" id="CLU_051279_0_0_0"/>
<dbReference type="AlphaFoldDB" id="A0A0M1VVH8"/>
<dbReference type="GO" id="GO:0005737">
    <property type="term" value="C:cytoplasm"/>
    <property type="evidence" value="ECO:0007669"/>
    <property type="project" value="TreeGrafter"/>
</dbReference>
<evidence type="ECO:0000256" key="8">
    <source>
        <dbReference type="ARBA" id="ARBA00022833"/>
    </source>
</evidence>
<evidence type="ECO:0000313" key="11">
    <source>
        <dbReference type="EMBL" id="EEO40601.1"/>
    </source>
</evidence>
<dbReference type="RefSeq" id="WP_008803201.1">
    <property type="nucleotide sequence ID" value="NZ_KQ235737.1"/>
</dbReference>
<keyword evidence="4" id="KW-0548">Nucleotidyltransferase</keyword>
<dbReference type="SMART" id="SM00400">
    <property type="entry name" value="ZnF_CHCC"/>
    <property type="match status" value="1"/>
</dbReference>
<evidence type="ECO:0000313" key="12">
    <source>
        <dbReference type="Proteomes" id="UP000004925"/>
    </source>
</evidence>
<dbReference type="GO" id="GO:0006269">
    <property type="term" value="P:DNA replication, synthesis of primer"/>
    <property type="evidence" value="ECO:0007669"/>
    <property type="project" value="UniProtKB-KW"/>
</dbReference>
<evidence type="ECO:0000256" key="6">
    <source>
        <dbReference type="ARBA" id="ARBA00022723"/>
    </source>
</evidence>
<dbReference type="GO" id="GO:0003899">
    <property type="term" value="F:DNA-directed RNA polymerase activity"/>
    <property type="evidence" value="ECO:0007669"/>
    <property type="project" value="InterPro"/>
</dbReference>
<dbReference type="InterPro" id="IPR050219">
    <property type="entry name" value="DnaG_primase"/>
</dbReference>
<organism evidence="11 12">
    <name type="scientific">Fusobacterium vincentii 4_1_13</name>
    <dbReference type="NCBI Taxonomy" id="469606"/>
    <lineage>
        <taxon>Bacteria</taxon>
        <taxon>Fusobacteriati</taxon>
        <taxon>Fusobacteriota</taxon>
        <taxon>Fusobacteriia</taxon>
        <taxon>Fusobacteriales</taxon>
        <taxon>Fusobacteriaceae</taxon>
        <taxon>Fusobacterium</taxon>
    </lineage>
</organism>